<evidence type="ECO:0000256" key="5">
    <source>
        <dbReference type="SAM" id="MobiDB-lite"/>
    </source>
</evidence>
<evidence type="ECO:0000313" key="11">
    <source>
        <dbReference type="RefSeq" id="XP_055869567.1"/>
    </source>
</evidence>
<feature type="compositionally biased region" description="Pro residues" evidence="5">
    <location>
        <begin position="735"/>
        <end position="753"/>
    </location>
</feature>
<evidence type="ECO:0000313" key="10">
    <source>
        <dbReference type="RefSeq" id="XP_013096941.1"/>
    </source>
</evidence>
<sequence length="1127" mass="122081">MLPGDVFYYAANSSVLCVQRDELVKFINKTPASTRLLNLNPSAQPFRQTPSGSTPPKNLNPSAPIFQQSGERSPSDVNYLGQEAGSPGLLTNGGIHHYGTNYSLGASSNLSKLQAPHQIPSLMVNGAAQVAPHVAAHPMLTTGGRANHLVPSSKTQYFVAVPDNLNGPVPRQQQQQARITSNHLGLGNGEPGDNVLPNEAVPPVGGGEEETEEEGADAASSEGGRYPESVLEPIKKQMQFYFSSENLPNDKFLNSKMDNDKYIPLELFLDFGRIKPICDNYEQLAQAVELSSILELNESRTKVRVSQCRKTLTLRGFPANATKEEICEFILSIGGPSPTHIEFVMLKEKCSNWYVSFKDESIALNCFFKLHNAKAEYKGYPIGCCIKSSGTLAAAGYFPSSEESNQRRMAQQNHVSVPPVNPTATPAMQSTLAQPQQPQTLMQPYNTMPIYNQLVQATPGIYYQQATPAPYLGWTGMTSMLTPNWAGPAAMEPGLIMQNNGLQPQHIRTNMPRHIMPQTGAQHRFNKPQRNRQQVERSASERSDRGSVVSISSAGQSRSSPRSVDSGSSAGMVQQSGAYVTRRPRDEVVINQQQLVQTAQHQYVTPIVTQQQQHVVTTAAPTTIVNPVESTIHFPQQQPIIVQPTMTVPTTAPPMPTPQTNNPPPLTPQQMHHQPPPQLHHHQQPPHQHQPPAHHPAPHPVSHQQHHQPPPLSHHQSHHQQPLQGGNHQSHPNPHMMPPLHHPQPHHQMPPPSVSHHQHQQPPLGNRQTDRKRGKRNDVRNQRNQSSRVSSQAPVPPDNFTMEANSFPPLPGAANSVANSDVSLENRMSDIVRGKPPRTSVSSSSGVQRAPSTTPSPVATPAPPVVSSAPQRVSGPAAVDVPSGGDDADSLQEDDTSSSFEEGDTDETRSIRSETQSATSSEPSVVPIPSRSQKANTPVMTPTPVSSHRPGENRPGVHNQSSGPTRIAQQPAPPQQVLISPALTSPMTQEAPKPSYAQMVAQKNRDAANGITPSDASSSVSSNPITNSGTLNGPSAAGAQNNSSTASSNLVRSNSQTSNAFREQGNHQAGAQPVPRSAQRGSSKDNVVRAEGPTQSSRPSSNGPRRNSKENRSGNKFDRRKPEPRPK</sequence>
<feature type="compositionally biased region" description="Basic and acidic residues" evidence="5">
    <location>
        <begin position="768"/>
        <end position="781"/>
    </location>
</feature>
<dbReference type="GeneID" id="106080160"/>
<feature type="region of interest" description="Disordered" evidence="5">
    <location>
        <begin position="182"/>
        <end position="226"/>
    </location>
</feature>
<dbReference type="CDD" id="cd07323">
    <property type="entry name" value="LAM"/>
    <property type="match status" value="1"/>
</dbReference>
<reference evidence="10 11" key="2">
    <citation type="submission" date="2025-04" db="UniProtKB">
        <authorList>
            <consortium name="RefSeq"/>
        </authorList>
    </citation>
    <scope>IDENTIFICATION</scope>
</reference>
<protein>
    <submittedName>
        <fullName evidence="10 11">Transcription factor mef2A-like isoform X1</fullName>
    </submittedName>
</protein>
<dbReference type="VEuPathDB" id="VectorBase:BGLB020952"/>
<feature type="region of interest" description="Disordered" evidence="5">
    <location>
        <begin position="828"/>
        <end position="1127"/>
    </location>
</feature>
<evidence type="ECO:0000313" key="9">
    <source>
        <dbReference type="Proteomes" id="UP001165740"/>
    </source>
</evidence>
<dbReference type="KEGG" id="bgt:106080160"/>
<evidence type="ECO:0000313" key="8">
    <source>
        <dbReference type="Proteomes" id="UP000076420"/>
    </source>
</evidence>
<dbReference type="InterPro" id="IPR002344">
    <property type="entry name" value="Lupus_La"/>
</dbReference>
<dbReference type="RefSeq" id="XP_055869567.1">
    <property type="nucleotide sequence ID" value="XM_056013592.1"/>
</dbReference>
<feature type="compositionally biased region" description="Basic and acidic residues" evidence="5">
    <location>
        <begin position="533"/>
        <end position="545"/>
    </location>
</feature>
<feature type="compositionally biased region" description="Polar residues" evidence="5">
    <location>
        <begin position="958"/>
        <end position="968"/>
    </location>
</feature>
<keyword evidence="3" id="KW-0539">Nucleus</keyword>
<keyword evidence="9" id="KW-1185">Reference proteome</keyword>
<dbReference type="VEuPathDB" id="VectorBase:BGLAX_042043"/>
<feature type="compositionally biased region" description="Basic and acidic residues" evidence="5">
    <location>
        <begin position="1107"/>
        <end position="1127"/>
    </location>
</feature>
<feature type="compositionally biased region" description="Pro residues" evidence="5">
    <location>
        <begin position="651"/>
        <end position="667"/>
    </location>
</feature>
<feature type="domain" description="HTH La-type RNA-binding" evidence="6">
    <location>
        <begin position="224"/>
        <end position="313"/>
    </location>
</feature>
<dbReference type="Gene3D" id="1.10.10.10">
    <property type="entry name" value="Winged helix-like DNA-binding domain superfamily/Winged helix DNA-binding domain"/>
    <property type="match status" value="1"/>
</dbReference>
<dbReference type="InterPro" id="IPR036388">
    <property type="entry name" value="WH-like_DNA-bd_sf"/>
</dbReference>
<dbReference type="OrthoDB" id="340227at2759"/>
<feature type="region of interest" description="Disordered" evidence="5">
    <location>
        <begin position="521"/>
        <end position="581"/>
    </location>
</feature>
<dbReference type="GO" id="GO:0003723">
    <property type="term" value="F:RNA binding"/>
    <property type="evidence" value="ECO:0007669"/>
    <property type="project" value="UniProtKB-UniRule"/>
</dbReference>
<evidence type="ECO:0000256" key="4">
    <source>
        <dbReference type="PROSITE-ProRule" id="PRU00332"/>
    </source>
</evidence>
<gene>
    <name evidence="7" type="primary">106080160</name>
    <name evidence="10 11" type="synonym">LOC106080160</name>
</gene>
<dbReference type="OMA" id="DEYQHAN"/>
<evidence type="ECO:0000313" key="7">
    <source>
        <dbReference type="EnsemblMetazoa" id="BGLB020952-PA"/>
    </source>
</evidence>
<keyword evidence="2 4" id="KW-0694">RNA-binding</keyword>
<feature type="compositionally biased region" description="Polar residues" evidence="5">
    <location>
        <begin position="913"/>
        <end position="923"/>
    </location>
</feature>
<feature type="region of interest" description="Disordered" evidence="5">
    <location>
        <begin position="37"/>
        <end position="74"/>
    </location>
</feature>
<comment type="subcellular location">
    <subcellularLocation>
        <location evidence="1">Nucleus</location>
    </subcellularLocation>
</comment>
<proteinExistence type="predicted"/>
<dbReference type="InterPro" id="IPR036390">
    <property type="entry name" value="WH_DNA-bd_sf"/>
</dbReference>
<dbReference type="PRINTS" id="PR00302">
    <property type="entry name" value="LUPUSLA"/>
</dbReference>
<dbReference type="InterPro" id="IPR006630">
    <property type="entry name" value="La_HTH"/>
</dbReference>
<dbReference type="GO" id="GO:0006396">
    <property type="term" value="P:RNA processing"/>
    <property type="evidence" value="ECO:0007669"/>
    <property type="project" value="InterPro"/>
</dbReference>
<feature type="compositionally biased region" description="Acidic residues" evidence="5">
    <location>
        <begin position="207"/>
        <end position="216"/>
    </location>
</feature>
<feature type="compositionally biased region" description="Low complexity" evidence="5">
    <location>
        <begin position="782"/>
        <end position="792"/>
    </location>
</feature>
<feature type="compositionally biased region" description="Low complexity" evidence="5">
    <location>
        <begin position="547"/>
        <end position="569"/>
    </location>
</feature>
<dbReference type="Pfam" id="PF05383">
    <property type="entry name" value="La"/>
    <property type="match status" value="1"/>
</dbReference>
<feature type="compositionally biased region" description="Polar residues" evidence="5">
    <location>
        <begin position="930"/>
        <end position="946"/>
    </location>
</feature>
<dbReference type="PANTHER" id="PTHR22792">
    <property type="entry name" value="LUPUS LA PROTEIN-RELATED"/>
    <property type="match status" value="1"/>
</dbReference>
<accession>A0A2C9KL35</accession>
<evidence type="ECO:0000259" key="6">
    <source>
        <dbReference type="PROSITE" id="PS50961"/>
    </source>
</evidence>
<dbReference type="PROSITE" id="PS50961">
    <property type="entry name" value="HTH_LA"/>
    <property type="match status" value="1"/>
</dbReference>
<evidence type="ECO:0000256" key="2">
    <source>
        <dbReference type="ARBA" id="ARBA00022884"/>
    </source>
</evidence>
<dbReference type="GO" id="GO:1990904">
    <property type="term" value="C:ribonucleoprotein complex"/>
    <property type="evidence" value="ECO:0007669"/>
    <property type="project" value="InterPro"/>
</dbReference>
<dbReference type="GO" id="GO:0005634">
    <property type="term" value="C:nucleus"/>
    <property type="evidence" value="ECO:0007669"/>
    <property type="project" value="UniProtKB-SubCell"/>
</dbReference>
<dbReference type="SUPFAM" id="SSF46785">
    <property type="entry name" value="Winged helix' DNA-binding domain"/>
    <property type="match status" value="1"/>
</dbReference>
<evidence type="ECO:0000256" key="3">
    <source>
        <dbReference type="ARBA" id="ARBA00023242"/>
    </source>
</evidence>
<feature type="compositionally biased region" description="Low complexity" evidence="5">
    <location>
        <begin position="1096"/>
        <end position="1105"/>
    </location>
</feature>
<dbReference type="AlphaFoldDB" id="A0A2C9KL35"/>
<dbReference type="InterPro" id="IPR045180">
    <property type="entry name" value="La_dom_prot"/>
</dbReference>
<dbReference type="STRING" id="6526.A0A2C9KL35"/>
<dbReference type="SMART" id="SM00715">
    <property type="entry name" value="LA"/>
    <property type="match status" value="1"/>
</dbReference>
<feature type="compositionally biased region" description="Acidic residues" evidence="5">
    <location>
        <begin position="886"/>
        <end position="905"/>
    </location>
</feature>
<dbReference type="EnsemblMetazoa" id="BGLB020952-RA">
    <property type="protein sequence ID" value="BGLB020952-PA"/>
    <property type="gene ID" value="BGLB020952"/>
</dbReference>
<organism evidence="7 8">
    <name type="scientific">Biomphalaria glabrata</name>
    <name type="common">Bloodfluke planorb</name>
    <name type="synonym">Freshwater snail</name>
    <dbReference type="NCBI Taxonomy" id="6526"/>
    <lineage>
        <taxon>Eukaryota</taxon>
        <taxon>Metazoa</taxon>
        <taxon>Spiralia</taxon>
        <taxon>Lophotrochozoa</taxon>
        <taxon>Mollusca</taxon>
        <taxon>Gastropoda</taxon>
        <taxon>Heterobranchia</taxon>
        <taxon>Euthyneura</taxon>
        <taxon>Panpulmonata</taxon>
        <taxon>Hygrophila</taxon>
        <taxon>Lymnaeoidea</taxon>
        <taxon>Planorbidae</taxon>
        <taxon>Biomphalaria</taxon>
    </lineage>
</organism>
<reference evidence="7" key="1">
    <citation type="submission" date="2020-05" db="UniProtKB">
        <authorList>
            <consortium name="EnsemblMetazoa"/>
        </authorList>
    </citation>
    <scope>IDENTIFICATION</scope>
    <source>
        <strain evidence="7">BB02</strain>
    </source>
</reference>
<dbReference type="Proteomes" id="UP000076420">
    <property type="component" value="Unassembled WGS sequence"/>
</dbReference>
<name>A0A2C9KL35_BIOGL</name>
<dbReference type="Proteomes" id="UP001165740">
    <property type="component" value="Chromosome 16"/>
</dbReference>
<feature type="region of interest" description="Disordered" evidence="5">
    <location>
        <begin position="646"/>
        <end position="814"/>
    </location>
</feature>
<feature type="compositionally biased region" description="Polar residues" evidence="5">
    <location>
        <begin position="1023"/>
        <end position="1069"/>
    </location>
</feature>
<dbReference type="RefSeq" id="XP_013096941.1">
    <property type="nucleotide sequence ID" value="XM_013241487.2"/>
</dbReference>
<evidence type="ECO:0000256" key="1">
    <source>
        <dbReference type="ARBA" id="ARBA00004123"/>
    </source>
</evidence>
<feature type="compositionally biased region" description="Low complexity" evidence="5">
    <location>
        <begin position="719"/>
        <end position="734"/>
    </location>
</feature>